<name>A0ABR2MN69_9ASPA</name>
<dbReference type="PANTHER" id="PTHR10870:SF0">
    <property type="entry name" value="CELL CYCLE CHECKPOINT PROTEIN RAD1"/>
    <property type="match status" value="1"/>
</dbReference>
<dbReference type="EMBL" id="JBBWWR010000006">
    <property type="protein sequence ID" value="KAK8965317.1"/>
    <property type="molecule type" value="Genomic_DNA"/>
</dbReference>
<evidence type="ECO:0000256" key="1">
    <source>
        <dbReference type="ARBA" id="ARBA00004123"/>
    </source>
</evidence>
<evidence type="ECO:0000256" key="2">
    <source>
        <dbReference type="ARBA" id="ARBA00010991"/>
    </source>
</evidence>
<comment type="similarity">
    <text evidence="2">Belongs to the rad1 family.</text>
</comment>
<keyword evidence="7" id="KW-1185">Reference proteome</keyword>
<keyword evidence="3" id="KW-0227">DNA damage</keyword>
<evidence type="ECO:0000256" key="5">
    <source>
        <dbReference type="ARBA" id="ARBA00023242"/>
    </source>
</evidence>
<proteinExistence type="inferred from homology"/>
<keyword evidence="5" id="KW-0539">Nucleus</keyword>
<dbReference type="Proteomes" id="UP001412067">
    <property type="component" value="Unassembled WGS sequence"/>
</dbReference>
<organism evidence="6 7">
    <name type="scientific">Platanthera guangdongensis</name>
    <dbReference type="NCBI Taxonomy" id="2320717"/>
    <lineage>
        <taxon>Eukaryota</taxon>
        <taxon>Viridiplantae</taxon>
        <taxon>Streptophyta</taxon>
        <taxon>Embryophyta</taxon>
        <taxon>Tracheophyta</taxon>
        <taxon>Spermatophyta</taxon>
        <taxon>Magnoliopsida</taxon>
        <taxon>Liliopsida</taxon>
        <taxon>Asparagales</taxon>
        <taxon>Orchidaceae</taxon>
        <taxon>Orchidoideae</taxon>
        <taxon>Orchideae</taxon>
        <taxon>Orchidinae</taxon>
        <taxon>Platanthera</taxon>
    </lineage>
</organism>
<evidence type="ECO:0000313" key="7">
    <source>
        <dbReference type="Proteomes" id="UP001412067"/>
    </source>
</evidence>
<keyword evidence="4" id="KW-0234">DNA repair</keyword>
<sequence length="67" mass="7959">MDFPDVCMYAEIRTRIPDTISYQFYLDPYHLIYRLFNLQSAVLKEAIDDLEWPCSAVQIHIQPILPQ</sequence>
<evidence type="ECO:0000256" key="4">
    <source>
        <dbReference type="ARBA" id="ARBA00023204"/>
    </source>
</evidence>
<dbReference type="PANTHER" id="PTHR10870">
    <property type="entry name" value="CELL CYCLE CHECKPOINT PROTEIN RAD1"/>
    <property type="match status" value="1"/>
</dbReference>
<evidence type="ECO:0000256" key="3">
    <source>
        <dbReference type="ARBA" id="ARBA00022763"/>
    </source>
</evidence>
<dbReference type="InterPro" id="IPR003021">
    <property type="entry name" value="Rad1_Rec1_Rad17"/>
</dbReference>
<protein>
    <submittedName>
        <fullName evidence="6">Uncharacterized protein</fullName>
    </submittedName>
</protein>
<gene>
    <name evidence="6" type="ORF">KSP40_PGU012269</name>
</gene>
<accession>A0ABR2MN69</accession>
<reference evidence="6 7" key="1">
    <citation type="journal article" date="2022" name="Nat. Plants">
        <title>Genomes of leafy and leafless Platanthera orchids illuminate the evolution of mycoheterotrophy.</title>
        <authorList>
            <person name="Li M.H."/>
            <person name="Liu K.W."/>
            <person name="Li Z."/>
            <person name="Lu H.C."/>
            <person name="Ye Q.L."/>
            <person name="Zhang D."/>
            <person name="Wang J.Y."/>
            <person name="Li Y.F."/>
            <person name="Zhong Z.M."/>
            <person name="Liu X."/>
            <person name="Yu X."/>
            <person name="Liu D.K."/>
            <person name="Tu X.D."/>
            <person name="Liu B."/>
            <person name="Hao Y."/>
            <person name="Liao X.Y."/>
            <person name="Jiang Y.T."/>
            <person name="Sun W.H."/>
            <person name="Chen J."/>
            <person name="Chen Y.Q."/>
            <person name="Ai Y."/>
            <person name="Zhai J.W."/>
            <person name="Wu S.S."/>
            <person name="Zhou Z."/>
            <person name="Hsiao Y.Y."/>
            <person name="Wu W.L."/>
            <person name="Chen Y.Y."/>
            <person name="Lin Y.F."/>
            <person name="Hsu J.L."/>
            <person name="Li C.Y."/>
            <person name="Wang Z.W."/>
            <person name="Zhao X."/>
            <person name="Zhong W.Y."/>
            <person name="Ma X.K."/>
            <person name="Ma L."/>
            <person name="Huang J."/>
            <person name="Chen G.Z."/>
            <person name="Huang M.Z."/>
            <person name="Huang L."/>
            <person name="Peng D.H."/>
            <person name="Luo Y.B."/>
            <person name="Zou S.Q."/>
            <person name="Chen S.P."/>
            <person name="Lan S."/>
            <person name="Tsai W.C."/>
            <person name="Van de Peer Y."/>
            <person name="Liu Z.J."/>
        </authorList>
    </citation>
    <scope>NUCLEOTIDE SEQUENCE [LARGE SCALE GENOMIC DNA]</scope>
    <source>
        <strain evidence="6">Lor288</strain>
    </source>
</reference>
<evidence type="ECO:0000313" key="6">
    <source>
        <dbReference type="EMBL" id="KAK8965317.1"/>
    </source>
</evidence>
<comment type="subcellular location">
    <subcellularLocation>
        <location evidence="1">Nucleus</location>
    </subcellularLocation>
</comment>
<comment type="caution">
    <text evidence="6">The sequence shown here is derived from an EMBL/GenBank/DDBJ whole genome shotgun (WGS) entry which is preliminary data.</text>
</comment>